<dbReference type="InterPro" id="IPR036986">
    <property type="entry name" value="S4_RNA-bd_sf"/>
</dbReference>
<dbReference type="GO" id="GO:0000455">
    <property type="term" value="P:enzyme-directed rRNA pseudouridine synthesis"/>
    <property type="evidence" value="ECO:0007669"/>
    <property type="project" value="UniProtKB-ARBA"/>
</dbReference>
<accession>F5L4Y2</accession>
<dbReference type="GO" id="GO:0005829">
    <property type="term" value="C:cytosol"/>
    <property type="evidence" value="ECO:0007669"/>
    <property type="project" value="UniProtKB-ARBA"/>
</dbReference>
<dbReference type="Gene3D" id="3.10.290.10">
    <property type="entry name" value="RNA-binding S4 domain"/>
    <property type="match status" value="1"/>
</dbReference>
<dbReference type="OrthoDB" id="9807213at2"/>
<dbReference type="FunFam" id="3.10.290.10:FF:000003">
    <property type="entry name" value="Pseudouridine synthase"/>
    <property type="match status" value="1"/>
</dbReference>
<dbReference type="RefSeq" id="WP_007503412.1">
    <property type="nucleotide sequence ID" value="NZ_AFCE01000095.1"/>
</dbReference>
<protein>
    <recommendedName>
        <fullName evidence="5">Pseudouridine synthase</fullName>
        <ecNumber evidence="5">5.4.99.-</ecNumber>
    </recommendedName>
</protein>
<keyword evidence="2 4" id="KW-0694">RNA-binding</keyword>
<dbReference type="PROSITE" id="PS01149">
    <property type="entry name" value="PSI_RSU"/>
    <property type="match status" value="1"/>
</dbReference>
<proteinExistence type="inferred from homology"/>
<dbReference type="GO" id="GO:0120159">
    <property type="term" value="F:rRNA pseudouridine synthase activity"/>
    <property type="evidence" value="ECO:0007669"/>
    <property type="project" value="UniProtKB-ARBA"/>
</dbReference>
<dbReference type="InterPro" id="IPR000748">
    <property type="entry name" value="PsdUridine_synth_RsuA/RluB/E/F"/>
</dbReference>
<evidence type="ECO:0000256" key="2">
    <source>
        <dbReference type="ARBA" id="ARBA00022884"/>
    </source>
</evidence>
<dbReference type="InterPro" id="IPR018496">
    <property type="entry name" value="PsdUridine_synth_RsuA/RluB_CS"/>
</dbReference>
<dbReference type="InterPro" id="IPR002942">
    <property type="entry name" value="S4_RNA-bd"/>
</dbReference>
<dbReference type="CDD" id="cd02553">
    <property type="entry name" value="PseudoU_synth_RsuA"/>
    <property type="match status" value="1"/>
</dbReference>
<evidence type="ECO:0000313" key="7">
    <source>
        <dbReference type="EMBL" id="EGL83595.1"/>
    </source>
</evidence>
<keyword evidence="10" id="KW-1185">Reference proteome</keyword>
<dbReference type="InterPro" id="IPR042092">
    <property type="entry name" value="PsdUridine_s_RsuA/RluB/E/F_cat"/>
</dbReference>
<evidence type="ECO:0000256" key="1">
    <source>
        <dbReference type="ARBA" id="ARBA00008348"/>
    </source>
</evidence>
<evidence type="ECO:0000256" key="4">
    <source>
        <dbReference type="PROSITE-ProRule" id="PRU00182"/>
    </source>
</evidence>
<dbReference type="KEGG" id="cthu:HUR95_08860"/>
<dbReference type="Proteomes" id="UP000010716">
    <property type="component" value="Unassembled WGS sequence"/>
</dbReference>
<dbReference type="EC" id="5.4.99.-" evidence="5"/>
<organism evidence="7 9">
    <name type="scientific">Caldalkalibacillus thermarum (strain TA2.A1)</name>
    <dbReference type="NCBI Taxonomy" id="986075"/>
    <lineage>
        <taxon>Bacteria</taxon>
        <taxon>Bacillati</taxon>
        <taxon>Bacillota</taxon>
        <taxon>Bacilli</taxon>
        <taxon>Bacillales</taxon>
        <taxon>Bacillaceae</taxon>
        <taxon>Caldalkalibacillus</taxon>
    </lineage>
</organism>
<dbReference type="NCBIfam" id="TIGR00093">
    <property type="entry name" value="pseudouridine synthase"/>
    <property type="match status" value="1"/>
</dbReference>
<gene>
    <name evidence="7" type="ORF">CathTA2_0845</name>
    <name evidence="8" type="ORF">HUR95_08860</name>
</gene>
<feature type="domain" description="RNA-binding S4" evidence="6">
    <location>
        <begin position="1"/>
        <end position="59"/>
    </location>
</feature>
<dbReference type="EMBL" id="CP082237">
    <property type="protein sequence ID" value="QZT32524.1"/>
    <property type="molecule type" value="Genomic_DNA"/>
</dbReference>
<dbReference type="SUPFAM" id="SSF55120">
    <property type="entry name" value="Pseudouridine synthase"/>
    <property type="match status" value="1"/>
</dbReference>
<dbReference type="Gene3D" id="3.30.70.1560">
    <property type="entry name" value="Alpha-L RNA-binding motif"/>
    <property type="match status" value="1"/>
</dbReference>
<dbReference type="InterPro" id="IPR006145">
    <property type="entry name" value="PsdUridine_synth_RsuA/RluA"/>
</dbReference>
<reference evidence="8" key="3">
    <citation type="submission" date="2021-08" db="EMBL/GenBank/DDBJ databases">
        <authorList>
            <person name="de Jong S."/>
            <person name="van den Broek M."/>
            <person name="Merkel A."/>
            <person name="de la Torre Cortes P."/>
            <person name="Kalamorz F."/>
            <person name="Cook G."/>
            <person name="van Loosdrecht M."/>
            <person name="McMillan D."/>
        </authorList>
    </citation>
    <scope>NUCLEOTIDE SEQUENCE</scope>
    <source>
        <strain evidence="8">TA2.A1</strain>
    </source>
</reference>
<dbReference type="GO" id="GO:0003723">
    <property type="term" value="F:RNA binding"/>
    <property type="evidence" value="ECO:0007669"/>
    <property type="project" value="UniProtKB-KW"/>
</dbReference>
<dbReference type="SMART" id="SM00363">
    <property type="entry name" value="S4"/>
    <property type="match status" value="1"/>
</dbReference>
<name>F5L4Y2_CALTT</name>
<dbReference type="CDD" id="cd00165">
    <property type="entry name" value="S4"/>
    <property type="match status" value="1"/>
</dbReference>
<evidence type="ECO:0000313" key="9">
    <source>
        <dbReference type="Proteomes" id="UP000010716"/>
    </source>
</evidence>
<reference evidence="8 10" key="2">
    <citation type="journal article" date="2020" name="Extremophiles">
        <title>Genomic analysis of Caldalkalibacillus thermarum TA2.A1 reveals aerobic alkaliphilic metabolism and evolutionary hallmarks linking alkaliphilic bacteria and plant life.</title>
        <authorList>
            <person name="de Jong S.I."/>
            <person name="van den Broek M.A."/>
            <person name="Merkel A.Y."/>
            <person name="de la Torre Cortes P."/>
            <person name="Kalamorz F."/>
            <person name="Cook G.M."/>
            <person name="van Loosdrecht M.C.M."/>
            <person name="McMillan D.G.G."/>
        </authorList>
    </citation>
    <scope>NUCLEOTIDE SEQUENCE [LARGE SCALE GENOMIC DNA]</scope>
    <source>
        <strain evidence="8 10">TA2.A1</strain>
    </source>
</reference>
<keyword evidence="3 5" id="KW-0413">Isomerase</keyword>
<dbReference type="Pfam" id="PF00849">
    <property type="entry name" value="PseudoU_synth_2"/>
    <property type="match status" value="1"/>
</dbReference>
<evidence type="ECO:0000313" key="10">
    <source>
        <dbReference type="Proteomes" id="UP000825179"/>
    </source>
</evidence>
<sequence>MRLDKLLSNMGYGSRKEVKKWLKAGVVTVNGHVVQDDKTQVDPETDHVQFQGVTVEYRPYIYLMLHKPQGVISATDDAREMTVLDLIDPEHLTYNLFPVGRLDKDAEGLLLLTNDGKLSHALLSPKRHVPKVYYAEIEGLVTEADVEAFQAGVILDDGYRTLPADLKVIHSGEHSRVELTIVEGKFHQVKRMFKAVGKRVTYLKRIKMGGLALDEGLEPGEYRELTEEEVQLLQG</sequence>
<dbReference type="InterPro" id="IPR050343">
    <property type="entry name" value="RsuA_PseudoU_synthase"/>
</dbReference>
<dbReference type="Proteomes" id="UP000825179">
    <property type="component" value="Chromosome"/>
</dbReference>
<dbReference type="SUPFAM" id="SSF55174">
    <property type="entry name" value="Alpha-L RNA-binding motif"/>
    <property type="match status" value="1"/>
</dbReference>
<dbReference type="Gene3D" id="3.30.70.580">
    <property type="entry name" value="Pseudouridine synthase I, catalytic domain, N-terminal subdomain"/>
    <property type="match status" value="1"/>
</dbReference>
<dbReference type="EMBL" id="AFCE01000095">
    <property type="protein sequence ID" value="EGL83595.1"/>
    <property type="molecule type" value="Genomic_DNA"/>
</dbReference>
<dbReference type="InterPro" id="IPR020094">
    <property type="entry name" value="TruA/RsuA/RluB/E/F_N"/>
</dbReference>
<dbReference type="Pfam" id="PF01479">
    <property type="entry name" value="S4"/>
    <property type="match status" value="1"/>
</dbReference>
<evidence type="ECO:0000259" key="6">
    <source>
        <dbReference type="SMART" id="SM00363"/>
    </source>
</evidence>
<evidence type="ECO:0000256" key="3">
    <source>
        <dbReference type="ARBA" id="ARBA00023235"/>
    </source>
</evidence>
<dbReference type="PANTHER" id="PTHR47683:SF4">
    <property type="entry name" value="PSEUDOURIDINE SYNTHASE"/>
    <property type="match status" value="1"/>
</dbReference>
<dbReference type="FunFam" id="3.30.70.1560:FF:000001">
    <property type="entry name" value="Pseudouridine synthase"/>
    <property type="match status" value="1"/>
</dbReference>
<dbReference type="eggNOG" id="COG1187">
    <property type="taxonomic scope" value="Bacteria"/>
</dbReference>
<evidence type="ECO:0000256" key="5">
    <source>
        <dbReference type="RuleBase" id="RU003887"/>
    </source>
</evidence>
<dbReference type="InterPro" id="IPR020103">
    <property type="entry name" value="PsdUridine_synth_cat_dom_sf"/>
</dbReference>
<dbReference type="PANTHER" id="PTHR47683">
    <property type="entry name" value="PSEUDOURIDINE SYNTHASE FAMILY PROTEIN-RELATED"/>
    <property type="match status" value="1"/>
</dbReference>
<dbReference type="AlphaFoldDB" id="F5L4Y2"/>
<evidence type="ECO:0000313" key="8">
    <source>
        <dbReference type="EMBL" id="QZT32524.1"/>
    </source>
</evidence>
<dbReference type="PROSITE" id="PS50889">
    <property type="entry name" value="S4"/>
    <property type="match status" value="1"/>
</dbReference>
<comment type="similarity">
    <text evidence="1 5">Belongs to the pseudouridine synthase RsuA family.</text>
</comment>
<reference evidence="7 9" key="1">
    <citation type="journal article" date="2011" name="J. Bacteriol.">
        <title>Draft genome sequence of the thermoalkaliphilic Caldalkalibacillus thermarum strain TA2.A1.</title>
        <authorList>
            <person name="Kalamorz F."/>
            <person name="Keis S."/>
            <person name="McMillan D.G."/>
            <person name="Olsson K."/>
            <person name="Stanton J.A."/>
            <person name="Stockwell P."/>
            <person name="Black M.A."/>
            <person name="Klingeman D.M."/>
            <person name="Land M.L."/>
            <person name="Han C.S."/>
            <person name="Martin S.L."/>
            <person name="Becher S.A."/>
            <person name="Peddie C.J."/>
            <person name="Morgan H.W."/>
            <person name="Matthies D."/>
            <person name="Preiss L."/>
            <person name="Meier T."/>
            <person name="Brown S.D."/>
            <person name="Cook G.M."/>
        </authorList>
    </citation>
    <scope>NUCLEOTIDE SEQUENCE [LARGE SCALE GENOMIC DNA]</scope>
    <source>
        <strain evidence="7 9">TA2.A1</strain>
    </source>
</reference>